<feature type="non-terminal residue" evidence="1">
    <location>
        <position position="105"/>
    </location>
</feature>
<evidence type="ECO:0000313" key="2">
    <source>
        <dbReference type="Proteomes" id="UP000789920"/>
    </source>
</evidence>
<dbReference type="Proteomes" id="UP000789920">
    <property type="component" value="Unassembled WGS sequence"/>
</dbReference>
<evidence type="ECO:0000313" key="1">
    <source>
        <dbReference type="EMBL" id="CAG8778402.1"/>
    </source>
</evidence>
<reference evidence="1" key="1">
    <citation type="submission" date="2021-06" db="EMBL/GenBank/DDBJ databases">
        <authorList>
            <person name="Kallberg Y."/>
            <person name="Tangrot J."/>
            <person name="Rosling A."/>
        </authorList>
    </citation>
    <scope>NUCLEOTIDE SEQUENCE</scope>
    <source>
        <strain evidence="1">MA461A</strain>
    </source>
</reference>
<accession>A0ACA9R5N6</accession>
<protein>
    <submittedName>
        <fullName evidence="1">1709_t:CDS:1</fullName>
    </submittedName>
</protein>
<dbReference type="EMBL" id="CAJVQC010043863">
    <property type="protein sequence ID" value="CAG8778402.1"/>
    <property type="molecule type" value="Genomic_DNA"/>
</dbReference>
<gene>
    <name evidence="1" type="ORF">RPERSI_LOCUS17224</name>
</gene>
<comment type="caution">
    <text evidence="1">The sequence shown here is derived from an EMBL/GenBank/DDBJ whole genome shotgun (WGS) entry which is preliminary data.</text>
</comment>
<organism evidence="1 2">
    <name type="scientific">Racocetra persica</name>
    <dbReference type="NCBI Taxonomy" id="160502"/>
    <lineage>
        <taxon>Eukaryota</taxon>
        <taxon>Fungi</taxon>
        <taxon>Fungi incertae sedis</taxon>
        <taxon>Mucoromycota</taxon>
        <taxon>Glomeromycotina</taxon>
        <taxon>Glomeromycetes</taxon>
        <taxon>Diversisporales</taxon>
        <taxon>Gigasporaceae</taxon>
        <taxon>Racocetra</taxon>
    </lineage>
</organism>
<sequence>MKPTLVAIFCFFFIAIAVHAQKPSIDKPVAFHEVLPLPVLVTKVGDGKFSVESKWVGTGFHPNELVFKRMSCEDGVTVDATNVKGVFSDKKHTFTLTVPKGVSTV</sequence>
<proteinExistence type="predicted"/>
<keyword evidence="2" id="KW-1185">Reference proteome</keyword>
<name>A0ACA9R5N6_9GLOM</name>